<reference evidence="11 12" key="1">
    <citation type="submission" date="2014-03" db="EMBL/GenBank/DDBJ databases">
        <title>Bradyrhizobium valentinum sp. nov., isolated from effective nodules of Lupinus mariae-josephae, a lupine endemic of basic-lime soils in Eastern Spain.</title>
        <authorList>
            <person name="Duran D."/>
            <person name="Rey L."/>
            <person name="Navarro A."/>
            <person name="Busquets A."/>
            <person name="Imperial J."/>
            <person name="Ruiz-Argueso T."/>
        </authorList>
    </citation>
    <scope>NUCLEOTIDE SEQUENCE [LARGE SCALE GENOMIC DNA]</scope>
    <source>
        <strain evidence="11 12">Ro19</strain>
    </source>
</reference>
<dbReference type="PANTHER" id="PTHR30046">
    <property type="entry name" value="FLAGELLAR M-RING PROTEIN"/>
    <property type="match status" value="1"/>
</dbReference>
<dbReference type="PANTHER" id="PTHR30046:SF2">
    <property type="entry name" value="YOP PROTEINS TRANSLOCATION LIPOPROTEIN J"/>
    <property type="match status" value="1"/>
</dbReference>
<comment type="caution">
    <text evidence="11">The sequence shown here is derived from an EMBL/GenBank/DDBJ whole genome shotgun (WGS) entry which is preliminary data.</text>
</comment>
<evidence type="ECO:0000256" key="9">
    <source>
        <dbReference type="SAM" id="MobiDB-lite"/>
    </source>
</evidence>
<feature type="transmembrane region" description="Helical" evidence="8">
    <location>
        <begin position="233"/>
        <end position="253"/>
    </location>
</feature>
<feature type="region of interest" description="Disordered" evidence="9">
    <location>
        <begin position="262"/>
        <end position="291"/>
    </location>
</feature>
<accession>A0A0R3MKW2</accession>
<dbReference type="Gene3D" id="3.30.70.1530">
    <property type="entry name" value="Hypothetical protein rpa1041"/>
    <property type="match status" value="1"/>
</dbReference>
<dbReference type="InterPro" id="IPR043427">
    <property type="entry name" value="YscJ/FliF"/>
</dbReference>
<evidence type="ECO:0000259" key="10">
    <source>
        <dbReference type="Pfam" id="PF01514"/>
    </source>
</evidence>
<feature type="domain" description="Flagellar M-ring N-terminal" evidence="10">
    <location>
        <begin position="41"/>
        <end position="204"/>
    </location>
</feature>
<organism evidence="11 12">
    <name type="scientific">Bradyrhizobium retamae</name>
    <dbReference type="NCBI Taxonomy" id="1300035"/>
    <lineage>
        <taxon>Bacteria</taxon>
        <taxon>Pseudomonadati</taxon>
        <taxon>Pseudomonadota</taxon>
        <taxon>Alphaproteobacteria</taxon>
        <taxon>Hyphomicrobiales</taxon>
        <taxon>Nitrobacteraceae</taxon>
        <taxon>Bradyrhizobium</taxon>
    </lineage>
</organism>
<dbReference type="GO" id="GO:0009306">
    <property type="term" value="P:protein secretion"/>
    <property type="evidence" value="ECO:0007669"/>
    <property type="project" value="InterPro"/>
</dbReference>
<evidence type="ECO:0000313" key="11">
    <source>
        <dbReference type="EMBL" id="KRR18067.1"/>
    </source>
</evidence>
<protein>
    <recommendedName>
        <fullName evidence="8">Lipoprotein</fullName>
    </recommendedName>
</protein>
<keyword evidence="8" id="KW-1133">Transmembrane helix</keyword>
<keyword evidence="5 8" id="KW-0564">Palmitate</keyword>
<proteinExistence type="inferred from homology"/>
<dbReference type="NCBIfam" id="TIGR02544">
    <property type="entry name" value="III_secr_YscJ"/>
    <property type="match status" value="1"/>
</dbReference>
<evidence type="ECO:0000313" key="12">
    <source>
        <dbReference type="Proteomes" id="UP000052023"/>
    </source>
</evidence>
<evidence type="ECO:0000256" key="8">
    <source>
        <dbReference type="RuleBase" id="RU364102"/>
    </source>
</evidence>
<dbReference type="InterPro" id="IPR006182">
    <property type="entry name" value="FliF_N_dom"/>
</dbReference>
<evidence type="ECO:0000256" key="3">
    <source>
        <dbReference type="ARBA" id="ARBA00022729"/>
    </source>
</evidence>
<keyword evidence="6 8" id="KW-0998">Cell outer membrane</keyword>
<gene>
    <name evidence="11" type="ORF">CQ13_35585</name>
</gene>
<keyword evidence="8" id="KW-0812">Transmembrane</keyword>
<evidence type="ECO:0000256" key="7">
    <source>
        <dbReference type="ARBA" id="ARBA00023288"/>
    </source>
</evidence>
<name>A0A0R3MKW2_9BRAD</name>
<dbReference type="Pfam" id="PF01514">
    <property type="entry name" value="YscJ_FliF"/>
    <property type="match status" value="1"/>
</dbReference>
<evidence type="ECO:0000256" key="2">
    <source>
        <dbReference type="ARBA" id="ARBA00009509"/>
    </source>
</evidence>
<evidence type="ECO:0000256" key="6">
    <source>
        <dbReference type="ARBA" id="ARBA00023237"/>
    </source>
</evidence>
<dbReference type="RefSeq" id="WP_057847253.1">
    <property type="nucleotide sequence ID" value="NZ_LLYA01000202.1"/>
</dbReference>
<dbReference type="InterPro" id="IPR003282">
    <property type="entry name" value="T3SS_SctJ"/>
</dbReference>
<evidence type="ECO:0000256" key="4">
    <source>
        <dbReference type="ARBA" id="ARBA00023136"/>
    </source>
</evidence>
<sequence>MSSLRSAFIYGQNGHARLSGQWLRVFAVLSLLLPLIGCKADLYTKVQERDANEMLALLLSKGVDAVRVTAKDGTSTIQVEEKQLAFSIELLNLEGLPRHPFKNLGEVFKGSGLVASPIEERARYVYALSEELSRTISDIDGVISARVHVVLPKNDLLRQDTVPSSASVFIRHNSNAKLSLLLPQIKMLVANSIEGLSYDKVAVVFVPVERAPLEQPAPRAASAQSTKSISDPLLAAGIGGGGAAIGLLCYIFLGSRMHQRAQPSRARSRLGNRSNTPAIPPPGKKITSDKA</sequence>
<comment type="similarity">
    <text evidence="2 8">Belongs to the YscJ lipoprotein family.</text>
</comment>
<dbReference type="AlphaFoldDB" id="A0A0R3MKW2"/>
<dbReference type="GO" id="GO:0009279">
    <property type="term" value="C:cell outer membrane"/>
    <property type="evidence" value="ECO:0007669"/>
    <property type="project" value="UniProtKB-SubCell"/>
</dbReference>
<keyword evidence="7 8" id="KW-0449">Lipoprotein</keyword>
<dbReference type="EMBL" id="LLYA01000202">
    <property type="protein sequence ID" value="KRR18067.1"/>
    <property type="molecule type" value="Genomic_DNA"/>
</dbReference>
<keyword evidence="12" id="KW-1185">Reference proteome</keyword>
<dbReference type="InterPro" id="IPR045851">
    <property type="entry name" value="AMP-bd_C_sf"/>
</dbReference>
<dbReference type="PRINTS" id="PR01338">
    <property type="entry name" value="TYPE3OMKPROT"/>
</dbReference>
<comment type="subcellular location">
    <subcellularLocation>
        <location evidence="1">Cell outer membrane</location>
        <topology evidence="1">Lipid-anchor</topology>
    </subcellularLocation>
</comment>
<evidence type="ECO:0000256" key="5">
    <source>
        <dbReference type="ARBA" id="ARBA00023139"/>
    </source>
</evidence>
<dbReference type="Proteomes" id="UP000052023">
    <property type="component" value="Unassembled WGS sequence"/>
</dbReference>
<keyword evidence="4 8" id="KW-0472">Membrane</keyword>
<dbReference type="Gene3D" id="3.30.300.30">
    <property type="match status" value="1"/>
</dbReference>
<evidence type="ECO:0000256" key="1">
    <source>
        <dbReference type="ARBA" id="ARBA00004459"/>
    </source>
</evidence>
<keyword evidence="3 8" id="KW-0732">Signal</keyword>